<dbReference type="AlphaFoldDB" id="A0AAU2VRZ2"/>
<gene>
    <name evidence="1" type="ORF">OG398_18385</name>
</gene>
<proteinExistence type="predicted"/>
<name>A0AAU2VRZ2_9ACTN</name>
<dbReference type="EMBL" id="CP108313">
    <property type="protein sequence ID" value="WTW70095.1"/>
    <property type="molecule type" value="Genomic_DNA"/>
</dbReference>
<accession>A0AAU2VRZ2</accession>
<dbReference type="InterPro" id="IPR046270">
    <property type="entry name" value="DUF6303"/>
</dbReference>
<protein>
    <submittedName>
        <fullName evidence="1">DUF6303 family protein</fullName>
    </submittedName>
</protein>
<reference evidence="1" key="1">
    <citation type="submission" date="2022-10" db="EMBL/GenBank/DDBJ databases">
        <title>The complete genomes of actinobacterial strains from the NBC collection.</title>
        <authorList>
            <person name="Joergensen T.S."/>
            <person name="Alvarez Arevalo M."/>
            <person name="Sterndorff E.B."/>
            <person name="Faurdal D."/>
            <person name="Vuksanovic O."/>
            <person name="Mourched A.-S."/>
            <person name="Charusanti P."/>
            <person name="Shaw S."/>
            <person name="Blin K."/>
            <person name="Weber T."/>
        </authorList>
    </citation>
    <scope>NUCLEOTIDE SEQUENCE</scope>
    <source>
        <strain evidence="1">NBC_00008</strain>
    </source>
</reference>
<evidence type="ECO:0000313" key="1">
    <source>
        <dbReference type="EMBL" id="WTW70095.1"/>
    </source>
</evidence>
<organism evidence="1">
    <name type="scientific">Streptomyces sp. NBC_00008</name>
    <dbReference type="NCBI Taxonomy" id="2903610"/>
    <lineage>
        <taxon>Bacteria</taxon>
        <taxon>Bacillati</taxon>
        <taxon>Actinomycetota</taxon>
        <taxon>Actinomycetes</taxon>
        <taxon>Kitasatosporales</taxon>
        <taxon>Streptomycetaceae</taxon>
        <taxon>Streptomyces</taxon>
    </lineage>
</organism>
<dbReference type="Pfam" id="PF19820">
    <property type="entry name" value="DUF6303"/>
    <property type="match status" value="1"/>
</dbReference>
<sequence length="96" mass="10620">MTATYTAQMSIRGGRWCLYVALMGAPTSQWPEHYFDRSAQVPTVAARSRALTALGFVFTDGADWEWEEYSETHGDDTSRVVLLATVQVRSRDGGAS</sequence>